<dbReference type="RefSeq" id="WP_340274680.1">
    <property type="nucleotide sequence ID" value="NZ_JBAKIA010000007.1"/>
</dbReference>
<protein>
    <submittedName>
        <fullName evidence="2">Uncharacterized protein</fullName>
    </submittedName>
</protein>
<evidence type="ECO:0000313" key="2">
    <source>
        <dbReference type="EMBL" id="MEJ8474893.1"/>
    </source>
</evidence>
<feature type="region of interest" description="Disordered" evidence="1">
    <location>
        <begin position="1"/>
        <end position="22"/>
    </location>
</feature>
<organism evidence="2 3">
    <name type="scientific">Roseibium algae</name>
    <dbReference type="NCBI Taxonomy" id="3123038"/>
    <lineage>
        <taxon>Bacteria</taxon>
        <taxon>Pseudomonadati</taxon>
        <taxon>Pseudomonadota</taxon>
        <taxon>Alphaproteobacteria</taxon>
        <taxon>Hyphomicrobiales</taxon>
        <taxon>Stappiaceae</taxon>
        <taxon>Roseibium</taxon>
    </lineage>
</organism>
<evidence type="ECO:0000313" key="3">
    <source>
        <dbReference type="Proteomes" id="UP001385499"/>
    </source>
</evidence>
<reference evidence="2 3" key="1">
    <citation type="submission" date="2024-02" db="EMBL/GenBank/DDBJ databases">
        <title>Roseibium algae sp. nov., isolated from marine alga (Grateloupia sp.), showing potential in myo-inositol conversion.</title>
        <authorList>
            <person name="Wang Y."/>
        </authorList>
    </citation>
    <scope>NUCLEOTIDE SEQUENCE [LARGE SCALE GENOMIC DNA]</scope>
    <source>
        <strain evidence="2 3">H3510</strain>
    </source>
</reference>
<keyword evidence="3" id="KW-1185">Reference proteome</keyword>
<proteinExistence type="predicted"/>
<sequence length="86" mass="9393">MPEVTGYGSAQALNPREGFASPDQTVEKLKQADVKQDKAVAETVQRQANLSSNRAEVLARQAEQIEGRVQTREAEQGLGNRLDISI</sequence>
<comment type="caution">
    <text evidence="2">The sequence shown here is derived from an EMBL/GenBank/DDBJ whole genome shotgun (WGS) entry which is preliminary data.</text>
</comment>
<accession>A0ABU8TL58</accession>
<gene>
    <name evidence="2" type="ORF">V6575_12420</name>
</gene>
<name>A0ABU8TL58_9HYPH</name>
<dbReference type="Proteomes" id="UP001385499">
    <property type="component" value="Unassembled WGS sequence"/>
</dbReference>
<dbReference type="EMBL" id="JBAKIA010000007">
    <property type="protein sequence ID" value="MEJ8474893.1"/>
    <property type="molecule type" value="Genomic_DNA"/>
</dbReference>
<evidence type="ECO:0000256" key="1">
    <source>
        <dbReference type="SAM" id="MobiDB-lite"/>
    </source>
</evidence>